<dbReference type="KEGG" id="nvi:100119833"/>
<dbReference type="FunCoup" id="A0A7M7G4B3">
    <property type="interactions" value="368"/>
</dbReference>
<keyword evidence="6 8" id="KW-0472">Membrane</keyword>
<evidence type="ECO:0000256" key="4">
    <source>
        <dbReference type="ARBA" id="ARBA00022729"/>
    </source>
</evidence>
<sequence>MHVIRINVKNVAFIILAILSTTIRQVYTGHGSGHGESVLNYAVTSNSTPAFGSRKDDILLSLCEPGSLCSELSVECLSCTLNQNCIYGSSYTANCTVKSQVDCVGDTNFVKTYICRYCYQTEAWEHNCYQKNSCSSVSSPQQYYRSNCTVKSDILCLGRRKFLKNLPCNWTGGYKWSTALILSITLGGFGADRFYLGHWQEGIGKLFSFGGLGVWTLIDVMLISMRYLGPADGSLYI</sequence>
<feature type="domain" description="TM2" evidence="10">
    <location>
        <begin position="173"/>
        <end position="220"/>
    </location>
</feature>
<evidence type="ECO:0000256" key="3">
    <source>
        <dbReference type="ARBA" id="ARBA00022692"/>
    </source>
</evidence>
<proteinExistence type="inferred from homology"/>
<dbReference type="EnsemblMetazoa" id="XM_001603495">
    <property type="protein sequence ID" value="XP_001603545"/>
    <property type="gene ID" value="LOC100119833"/>
</dbReference>
<evidence type="ECO:0000259" key="10">
    <source>
        <dbReference type="Pfam" id="PF05154"/>
    </source>
</evidence>
<dbReference type="InterPro" id="IPR007829">
    <property type="entry name" value="TM2"/>
</dbReference>
<dbReference type="AlphaFoldDB" id="A0A7M7G4B3"/>
<dbReference type="PANTHER" id="PTHR21016:SF7">
    <property type="entry name" value="TM2 DOMAIN-CONTAINING PROTEIN 3"/>
    <property type="match status" value="1"/>
</dbReference>
<evidence type="ECO:0000256" key="2">
    <source>
        <dbReference type="ARBA" id="ARBA00008284"/>
    </source>
</evidence>
<dbReference type="Pfam" id="PF05154">
    <property type="entry name" value="TM2"/>
    <property type="match status" value="1"/>
</dbReference>
<evidence type="ECO:0000256" key="9">
    <source>
        <dbReference type="SAM" id="SignalP"/>
    </source>
</evidence>
<protein>
    <recommendedName>
        <fullName evidence="10">TM2 domain-containing protein</fullName>
    </recommendedName>
</protein>
<evidence type="ECO:0000256" key="5">
    <source>
        <dbReference type="ARBA" id="ARBA00022989"/>
    </source>
</evidence>
<keyword evidence="3 8" id="KW-0812">Transmembrane</keyword>
<organism evidence="11 12">
    <name type="scientific">Nasonia vitripennis</name>
    <name type="common">Parasitic wasp</name>
    <dbReference type="NCBI Taxonomy" id="7425"/>
    <lineage>
        <taxon>Eukaryota</taxon>
        <taxon>Metazoa</taxon>
        <taxon>Ecdysozoa</taxon>
        <taxon>Arthropoda</taxon>
        <taxon>Hexapoda</taxon>
        <taxon>Insecta</taxon>
        <taxon>Pterygota</taxon>
        <taxon>Neoptera</taxon>
        <taxon>Endopterygota</taxon>
        <taxon>Hymenoptera</taxon>
        <taxon>Apocrita</taxon>
        <taxon>Proctotrupomorpha</taxon>
        <taxon>Chalcidoidea</taxon>
        <taxon>Pteromalidae</taxon>
        <taxon>Pteromalinae</taxon>
        <taxon>Nasonia</taxon>
    </lineage>
</organism>
<keyword evidence="4 9" id="KW-0732">Signal</keyword>
<dbReference type="RefSeq" id="XP_001603545.2">
    <property type="nucleotide sequence ID" value="XM_001603495.4"/>
</dbReference>
<dbReference type="PANTHER" id="PTHR21016">
    <property type="entry name" value="BETA-AMYLOID BINDING PROTEIN-RELATED"/>
    <property type="match status" value="1"/>
</dbReference>
<evidence type="ECO:0000313" key="11">
    <source>
        <dbReference type="EnsemblMetazoa" id="XP_001603545"/>
    </source>
</evidence>
<evidence type="ECO:0000313" key="12">
    <source>
        <dbReference type="Proteomes" id="UP000002358"/>
    </source>
</evidence>
<dbReference type="OrthoDB" id="10257855at2759"/>
<keyword evidence="12" id="KW-1185">Reference proteome</keyword>
<evidence type="ECO:0000256" key="8">
    <source>
        <dbReference type="SAM" id="Phobius"/>
    </source>
</evidence>
<evidence type="ECO:0000256" key="1">
    <source>
        <dbReference type="ARBA" id="ARBA00004141"/>
    </source>
</evidence>
<dbReference type="GO" id="GO:0016020">
    <property type="term" value="C:membrane"/>
    <property type="evidence" value="ECO:0007669"/>
    <property type="project" value="UniProtKB-SubCell"/>
</dbReference>
<feature type="transmembrane region" description="Helical" evidence="8">
    <location>
        <begin position="206"/>
        <end position="228"/>
    </location>
</feature>
<accession>A0A7M7G4B3</accession>
<feature type="signal peptide" evidence="9">
    <location>
        <begin position="1"/>
        <end position="28"/>
    </location>
</feature>
<comment type="similarity">
    <text evidence="2">Belongs to the TM2 family.</text>
</comment>
<name>A0A7M7G4B3_NASVI</name>
<dbReference type="Proteomes" id="UP000002358">
    <property type="component" value="Chromosome 3"/>
</dbReference>
<evidence type="ECO:0000256" key="7">
    <source>
        <dbReference type="ARBA" id="ARBA00023180"/>
    </source>
</evidence>
<dbReference type="InParanoid" id="A0A7M7G4B3"/>
<reference evidence="11" key="1">
    <citation type="submission" date="2021-01" db="UniProtKB">
        <authorList>
            <consortium name="EnsemblMetazoa"/>
        </authorList>
    </citation>
    <scope>IDENTIFICATION</scope>
</reference>
<evidence type="ECO:0000256" key="6">
    <source>
        <dbReference type="ARBA" id="ARBA00023136"/>
    </source>
</evidence>
<dbReference type="InterPro" id="IPR050932">
    <property type="entry name" value="TM2D1-3-like"/>
</dbReference>
<keyword evidence="5 8" id="KW-1133">Transmembrane helix</keyword>
<comment type="subcellular location">
    <subcellularLocation>
        <location evidence="1">Membrane</location>
        <topology evidence="1">Multi-pass membrane protein</topology>
    </subcellularLocation>
</comment>
<feature type="chain" id="PRO_5029445715" description="TM2 domain-containing protein" evidence="9">
    <location>
        <begin position="29"/>
        <end position="237"/>
    </location>
</feature>
<feature type="transmembrane region" description="Helical" evidence="8">
    <location>
        <begin position="174"/>
        <end position="194"/>
    </location>
</feature>
<dbReference type="GeneID" id="100119833"/>
<keyword evidence="7" id="KW-0325">Glycoprotein</keyword>